<name>A0A073KCW4_9BACI</name>
<organism evidence="4 5">
    <name type="scientific">Bacillus gaemokensis</name>
    <dbReference type="NCBI Taxonomy" id="574375"/>
    <lineage>
        <taxon>Bacteria</taxon>
        <taxon>Bacillati</taxon>
        <taxon>Bacillota</taxon>
        <taxon>Bacilli</taxon>
        <taxon>Bacillales</taxon>
        <taxon>Bacillaceae</taxon>
        <taxon>Bacillus</taxon>
        <taxon>Bacillus cereus group</taxon>
    </lineage>
</organism>
<dbReference type="RefSeq" id="WP_033674485.1">
    <property type="nucleotide sequence ID" value="NZ_JOTM01000007.1"/>
</dbReference>
<evidence type="ECO:0000256" key="1">
    <source>
        <dbReference type="ARBA" id="ARBA00022679"/>
    </source>
</evidence>
<dbReference type="PANTHER" id="PTHR43626:SF4">
    <property type="entry name" value="GCN5-RELATED N-ACETYLTRANSFERASE 2, CHLOROPLASTIC"/>
    <property type="match status" value="1"/>
</dbReference>
<protein>
    <submittedName>
        <fullName evidence="4">Acetyltransferase</fullName>
    </submittedName>
</protein>
<dbReference type="GO" id="GO:0005737">
    <property type="term" value="C:cytoplasm"/>
    <property type="evidence" value="ECO:0007669"/>
    <property type="project" value="TreeGrafter"/>
</dbReference>
<dbReference type="OrthoDB" id="9775804at2"/>
<keyword evidence="1 4" id="KW-0808">Transferase</keyword>
<reference evidence="4 5" key="1">
    <citation type="submission" date="2014-06" db="EMBL/GenBank/DDBJ databases">
        <title>Draft genome sequence of Bacillus gaemokensis JCM 15801 (MCCC 1A00707).</title>
        <authorList>
            <person name="Lai Q."/>
            <person name="Liu Y."/>
            <person name="Shao Z."/>
        </authorList>
    </citation>
    <scope>NUCLEOTIDE SEQUENCE [LARGE SCALE GENOMIC DNA]</scope>
    <source>
        <strain evidence="4 5">JCM 15801</strain>
    </source>
</reference>
<dbReference type="eggNOG" id="COG0454">
    <property type="taxonomic scope" value="Bacteria"/>
</dbReference>
<dbReference type="PROSITE" id="PS51186">
    <property type="entry name" value="GNAT"/>
    <property type="match status" value="1"/>
</dbReference>
<accession>A0A073KCW4</accession>
<dbReference type="InterPro" id="IPR045039">
    <property type="entry name" value="NSI-like"/>
</dbReference>
<dbReference type="GO" id="GO:0008080">
    <property type="term" value="F:N-acetyltransferase activity"/>
    <property type="evidence" value="ECO:0007669"/>
    <property type="project" value="InterPro"/>
</dbReference>
<dbReference type="AlphaFoldDB" id="A0A073KCW4"/>
<comment type="caution">
    <text evidence="4">The sequence shown here is derived from an EMBL/GenBank/DDBJ whole genome shotgun (WGS) entry which is preliminary data.</text>
</comment>
<dbReference type="InterPro" id="IPR000182">
    <property type="entry name" value="GNAT_dom"/>
</dbReference>
<feature type="domain" description="N-acetyltransferase" evidence="3">
    <location>
        <begin position="1"/>
        <end position="138"/>
    </location>
</feature>
<sequence>MLYTTEIDSISSDMLKGFFVGWPNSPSVETHLKLLDNSDKVVLAIHETKNEVIGFITAISDGVLSAYIPFLEVLPEYQNQGIGKELIERMLAELGELYMIDLLCDENLQSYYEKFNMRRARGMIVRNYNSQAGVQGKM</sequence>
<keyword evidence="5" id="KW-1185">Reference proteome</keyword>
<dbReference type="SUPFAM" id="SSF55729">
    <property type="entry name" value="Acyl-CoA N-acyltransferases (Nat)"/>
    <property type="match status" value="1"/>
</dbReference>
<keyword evidence="2" id="KW-0012">Acyltransferase</keyword>
<dbReference type="PANTHER" id="PTHR43626">
    <property type="entry name" value="ACYL-COA N-ACYLTRANSFERASE"/>
    <property type="match status" value="1"/>
</dbReference>
<dbReference type="STRING" id="574375.AZF08_18800"/>
<dbReference type="CDD" id="cd04301">
    <property type="entry name" value="NAT_SF"/>
    <property type="match status" value="1"/>
</dbReference>
<dbReference type="Gene3D" id="3.40.630.30">
    <property type="match status" value="1"/>
</dbReference>
<evidence type="ECO:0000259" key="3">
    <source>
        <dbReference type="PROSITE" id="PS51186"/>
    </source>
</evidence>
<evidence type="ECO:0000313" key="4">
    <source>
        <dbReference type="EMBL" id="KEK24405.1"/>
    </source>
</evidence>
<evidence type="ECO:0000256" key="2">
    <source>
        <dbReference type="ARBA" id="ARBA00023315"/>
    </source>
</evidence>
<proteinExistence type="predicted"/>
<dbReference type="InterPro" id="IPR016181">
    <property type="entry name" value="Acyl_CoA_acyltransferase"/>
</dbReference>
<evidence type="ECO:0000313" key="5">
    <source>
        <dbReference type="Proteomes" id="UP000027778"/>
    </source>
</evidence>
<dbReference type="Pfam" id="PF00583">
    <property type="entry name" value="Acetyltransf_1"/>
    <property type="match status" value="1"/>
</dbReference>
<dbReference type="EMBL" id="JOTM01000007">
    <property type="protein sequence ID" value="KEK24405.1"/>
    <property type="molecule type" value="Genomic_DNA"/>
</dbReference>
<gene>
    <name evidence="4" type="ORF">BAGA_27070</name>
</gene>
<dbReference type="Proteomes" id="UP000027778">
    <property type="component" value="Unassembled WGS sequence"/>
</dbReference>